<evidence type="ECO:0000313" key="1">
    <source>
        <dbReference type="EMBL" id="GFY63000.1"/>
    </source>
</evidence>
<accession>A0A8X6Y252</accession>
<comment type="caution">
    <text evidence="1">The sequence shown here is derived from an EMBL/GenBank/DDBJ whole genome shotgun (WGS) entry which is preliminary data.</text>
</comment>
<organism evidence="1 2">
    <name type="scientific">Trichonephila inaurata madagascariensis</name>
    <dbReference type="NCBI Taxonomy" id="2747483"/>
    <lineage>
        <taxon>Eukaryota</taxon>
        <taxon>Metazoa</taxon>
        <taxon>Ecdysozoa</taxon>
        <taxon>Arthropoda</taxon>
        <taxon>Chelicerata</taxon>
        <taxon>Arachnida</taxon>
        <taxon>Araneae</taxon>
        <taxon>Araneomorphae</taxon>
        <taxon>Entelegynae</taxon>
        <taxon>Araneoidea</taxon>
        <taxon>Nephilidae</taxon>
        <taxon>Trichonephila</taxon>
        <taxon>Trichonephila inaurata</taxon>
    </lineage>
</organism>
<protein>
    <submittedName>
        <fullName evidence="1">Uncharacterized protein</fullName>
    </submittedName>
</protein>
<reference evidence="1" key="1">
    <citation type="submission" date="2020-08" db="EMBL/GenBank/DDBJ databases">
        <title>Multicomponent nature underlies the extraordinary mechanical properties of spider dragline silk.</title>
        <authorList>
            <person name="Kono N."/>
            <person name="Nakamura H."/>
            <person name="Mori M."/>
            <person name="Yoshida Y."/>
            <person name="Ohtoshi R."/>
            <person name="Malay A.D."/>
            <person name="Moran D.A.P."/>
            <person name="Tomita M."/>
            <person name="Numata K."/>
            <person name="Arakawa K."/>
        </authorList>
    </citation>
    <scope>NUCLEOTIDE SEQUENCE</scope>
</reference>
<evidence type="ECO:0000313" key="2">
    <source>
        <dbReference type="Proteomes" id="UP000886998"/>
    </source>
</evidence>
<name>A0A8X6Y252_9ARAC</name>
<dbReference type="EMBL" id="BMAV01014552">
    <property type="protein sequence ID" value="GFY63000.1"/>
    <property type="molecule type" value="Genomic_DNA"/>
</dbReference>
<dbReference type="Proteomes" id="UP000886998">
    <property type="component" value="Unassembled WGS sequence"/>
</dbReference>
<proteinExistence type="predicted"/>
<sequence length="85" mass="9542">MNCLTFFQQEKPVSIKITITQCGCGGERSDPKVFVMTLTLGKPLMIFPKLMNQSQLMSVRPDTRNVLENWCHSDVEECGCSSGQK</sequence>
<gene>
    <name evidence="1" type="ORF">TNIN_479861</name>
</gene>
<keyword evidence="2" id="KW-1185">Reference proteome</keyword>
<dbReference type="AlphaFoldDB" id="A0A8X6Y252"/>